<feature type="region of interest" description="Disordered" evidence="1">
    <location>
        <begin position="16"/>
        <end position="43"/>
    </location>
</feature>
<feature type="compositionally biased region" description="Low complexity" evidence="1">
    <location>
        <begin position="32"/>
        <end position="43"/>
    </location>
</feature>
<comment type="caution">
    <text evidence="2">The sequence shown here is derived from an EMBL/GenBank/DDBJ whole genome shotgun (WGS) entry which is preliminary data.</text>
</comment>
<name>A0A699XM04_TANCI</name>
<accession>A0A699XM04</accession>
<proteinExistence type="predicted"/>
<dbReference type="EMBL" id="BKCJ011881562">
    <property type="protein sequence ID" value="GFD60717.1"/>
    <property type="molecule type" value="Genomic_DNA"/>
</dbReference>
<feature type="non-terminal residue" evidence="2">
    <location>
        <position position="1"/>
    </location>
</feature>
<evidence type="ECO:0000313" key="2">
    <source>
        <dbReference type="EMBL" id="GFD60717.1"/>
    </source>
</evidence>
<organism evidence="2">
    <name type="scientific">Tanacetum cinerariifolium</name>
    <name type="common">Dalmatian daisy</name>
    <name type="synonym">Chrysanthemum cinerariifolium</name>
    <dbReference type="NCBI Taxonomy" id="118510"/>
    <lineage>
        <taxon>Eukaryota</taxon>
        <taxon>Viridiplantae</taxon>
        <taxon>Streptophyta</taxon>
        <taxon>Embryophyta</taxon>
        <taxon>Tracheophyta</taxon>
        <taxon>Spermatophyta</taxon>
        <taxon>Magnoliopsida</taxon>
        <taxon>eudicotyledons</taxon>
        <taxon>Gunneridae</taxon>
        <taxon>Pentapetalae</taxon>
        <taxon>asterids</taxon>
        <taxon>campanulids</taxon>
        <taxon>Asterales</taxon>
        <taxon>Asteraceae</taxon>
        <taxon>Asteroideae</taxon>
        <taxon>Anthemideae</taxon>
        <taxon>Anthemidinae</taxon>
        <taxon>Tanacetum</taxon>
    </lineage>
</organism>
<dbReference type="AlphaFoldDB" id="A0A699XM04"/>
<protein>
    <submittedName>
        <fullName evidence="2">Uncharacterized protein</fullName>
    </submittedName>
</protein>
<reference evidence="2" key="1">
    <citation type="journal article" date="2019" name="Sci. Rep.">
        <title>Draft genome of Tanacetum cinerariifolium, the natural source of mosquito coil.</title>
        <authorList>
            <person name="Yamashiro T."/>
            <person name="Shiraishi A."/>
            <person name="Satake H."/>
            <person name="Nakayama K."/>
        </authorList>
    </citation>
    <scope>NUCLEOTIDE SEQUENCE</scope>
</reference>
<evidence type="ECO:0000256" key="1">
    <source>
        <dbReference type="SAM" id="MobiDB-lite"/>
    </source>
</evidence>
<gene>
    <name evidence="2" type="ORF">Tci_932686</name>
</gene>
<sequence>TGYLAAQPYLAGAGVGDYQGAEASRPRHRAGRAAVSGAGAAHP</sequence>